<dbReference type="Proteomes" id="UP000490922">
    <property type="component" value="Unassembled WGS sequence"/>
</dbReference>
<gene>
    <name evidence="2" type="ORF">F6464_09910</name>
</gene>
<protein>
    <submittedName>
        <fullName evidence="2">Glycosyltransferase family 2 protein</fullName>
    </submittedName>
</protein>
<evidence type="ECO:0000313" key="2">
    <source>
        <dbReference type="EMBL" id="KAB1155829.1"/>
    </source>
</evidence>
<dbReference type="AlphaFoldDB" id="A0A7J5AFS4"/>
<dbReference type="InterPro" id="IPR029044">
    <property type="entry name" value="Nucleotide-diphossugar_trans"/>
</dbReference>
<organism evidence="2 3">
    <name type="scientific">Flavobacterium luteum</name>
    <dbReference type="NCBI Taxonomy" id="2026654"/>
    <lineage>
        <taxon>Bacteria</taxon>
        <taxon>Pseudomonadati</taxon>
        <taxon>Bacteroidota</taxon>
        <taxon>Flavobacteriia</taxon>
        <taxon>Flavobacteriales</taxon>
        <taxon>Flavobacteriaceae</taxon>
        <taxon>Flavobacterium</taxon>
    </lineage>
</organism>
<dbReference type="Gene3D" id="3.90.550.10">
    <property type="entry name" value="Spore Coat Polysaccharide Biosynthesis Protein SpsA, Chain A"/>
    <property type="match status" value="1"/>
</dbReference>
<feature type="domain" description="Glycosyltransferase 2-like" evidence="1">
    <location>
        <begin position="5"/>
        <end position="123"/>
    </location>
</feature>
<dbReference type="PANTHER" id="PTHR43685:SF2">
    <property type="entry name" value="GLYCOSYLTRANSFERASE 2-LIKE DOMAIN-CONTAINING PROTEIN"/>
    <property type="match status" value="1"/>
</dbReference>
<dbReference type="PANTHER" id="PTHR43685">
    <property type="entry name" value="GLYCOSYLTRANSFERASE"/>
    <property type="match status" value="1"/>
</dbReference>
<dbReference type="InterPro" id="IPR050834">
    <property type="entry name" value="Glycosyltransf_2"/>
</dbReference>
<sequence length="267" mass="31027">MPFFSVIIPTFNRATILPRALKSIVEQSFSDWELIIVDDGSTDDTRTSIENFLKDNRVKYIVQENQGVCTARNLGSEKAIGNFITFLDSDDYVSDSWLMDFYNEIKTSSADMVRCKSLVNNLPEDNEYILLAGNFTVKRDLFLNAGKYDANLTFGENTELKWRLEASKPKVSNISNCNFFYENDLSNNSDKKKENQIDFTYYILKKHRDLFEKNKRWKQIVYQIAGVNCLQLGRIKEGRSLMWKGYFSNLKHLKSLFRAIKYSVNKA</sequence>
<evidence type="ECO:0000313" key="3">
    <source>
        <dbReference type="Proteomes" id="UP000490922"/>
    </source>
</evidence>
<proteinExistence type="predicted"/>
<keyword evidence="2" id="KW-0808">Transferase</keyword>
<accession>A0A7J5AFS4</accession>
<dbReference type="OrthoDB" id="597270at2"/>
<reference evidence="2 3" key="1">
    <citation type="submission" date="2019-09" db="EMBL/GenBank/DDBJ databases">
        <title>Flavobacterium sp. nov., isolated from glacier ice.</title>
        <authorList>
            <person name="Liu Q."/>
        </authorList>
    </citation>
    <scope>NUCLEOTIDE SEQUENCE [LARGE SCALE GENOMIC DNA]</scope>
    <source>
        <strain evidence="2 3">NBRC 112527</strain>
    </source>
</reference>
<name>A0A7J5AFS4_9FLAO</name>
<dbReference type="InterPro" id="IPR001173">
    <property type="entry name" value="Glyco_trans_2-like"/>
</dbReference>
<dbReference type="EMBL" id="WAEM01000004">
    <property type="protein sequence ID" value="KAB1155829.1"/>
    <property type="molecule type" value="Genomic_DNA"/>
</dbReference>
<keyword evidence="3" id="KW-1185">Reference proteome</keyword>
<dbReference type="Pfam" id="PF00535">
    <property type="entry name" value="Glycos_transf_2"/>
    <property type="match status" value="1"/>
</dbReference>
<evidence type="ECO:0000259" key="1">
    <source>
        <dbReference type="Pfam" id="PF00535"/>
    </source>
</evidence>
<dbReference type="SUPFAM" id="SSF53448">
    <property type="entry name" value="Nucleotide-diphospho-sugar transferases"/>
    <property type="match status" value="1"/>
</dbReference>
<dbReference type="CDD" id="cd00761">
    <property type="entry name" value="Glyco_tranf_GTA_type"/>
    <property type="match status" value="1"/>
</dbReference>
<dbReference type="RefSeq" id="WP_151107648.1">
    <property type="nucleotide sequence ID" value="NZ_WAEM01000004.1"/>
</dbReference>
<comment type="caution">
    <text evidence="2">The sequence shown here is derived from an EMBL/GenBank/DDBJ whole genome shotgun (WGS) entry which is preliminary data.</text>
</comment>
<dbReference type="GO" id="GO:0016740">
    <property type="term" value="F:transferase activity"/>
    <property type="evidence" value="ECO:0007669"/>
    <property type="project" value="UniProtKB-KW"/>
</dbReference>